<evidence type="ECO:0000256" key="11">
    <source>
        <dbReference type="ARBA" id="ARBA00022967"/>
    </source>
</evidence>
<comment type="subcellular location">
    <subcellularLocation>
        <location evidence="1">Cell membrane</location>
        <topology evidence="1">Multi-pass membrane protein</topology>
    </subcellularLocation>
</comment>
<evidence type="ECO:0000256" key="15">
    <source>
        <dbReference type="SAM" id="Phobius"/>
    </source>
</evidence>
<keyword evidence="10" id="KW-0067">ATP-binding</keyword>
<evidence type="ECO:0000256" key="1">
    <source>
        <dbReference type="ARBA" id="ARBA00004651"/>
    </source>
</evidence>
<dbReference type="InterPro" id="IPR001757">
    <property type="entry name" value="P_typ_ATPase"/>
</dbReference>
<keyword evidence="7" id="KW-0479">Metal-binding</keyword>
<dbReference type="EMBL" id="FJNE01000001">
    <property type="protein sequence ID" value="CZQ80767.1"/>
    <property type="molecule type" value="Genomic_DNA"/>
</dbReference>
<dbReference type="Proteomes" id="UP000242754">
    <property type="component" value="Unassembled WGS sequence"/>
</dbReference>
<feature type="transmembrane region" description="Helical" evidence="15">
    <location>
        <begin position="251"/>
        <end position="271"/>
    </location>
</feature>
<dbReference type="GO" id="GO:0005886">
    <property type="term" value="C:plasma membrane"/>
    <property type="evidence" value="ECO:0007669"/>
    <property type="project" value="UniProtKB-SubCell"/>
</dbReference>
<dbReference type="Gene3D" id="2.70.150.10">
    <property type="entry name" value="Calcium-transporting ATPase, cytoplasmic transduction domain A"/>
    <property type="match status" value="1"/>
</dbReference>
<feature type="transmembrane region" description="Helical" evidence="15">
    <location>
        <begin position="854"/>
        <end position="876"/>
    </location>
</feature>
<name>A0A143Y3H8_9LACT</name>
<dbReference type="Pfam" id="PF00690">
    <property type="entry name" value="Cation_ATPase_N"/>
    <property type="match status" value="1"/>
</dbReference>
<dbReference type="SUPFAM" id="SSF81665">
    <property type="entry name" value="Calcium ATPase, transmembrane domain M"/>
    <property type="match status" value="1"/>
</dbReference>
<dbReference type="OrthoDB" id="9760364at2"/>
<dbReference type="SFLD" id="SFLDS00003">
    <property type="entry name" value="Haloacid_Dehalogenase"/>
    <property type="match status" value="1"/>
</dbReference>
<evidence type="ECO:0000259" key="16">
    <source>
        <dbReference type="SMART" id="SM00831"/>
    </source>
</evidence>
<dbReference type="GO" id="GO:0016887">
    <property type="term" value="F:ATP hydrolysis activity"/>
    <property type="evidence" value="ECO:0007669"/>
    <property type="project" value="InterPro"/>
</dbReference>
<dbReference type="Gene3D" id="3.40.1110.10">
    <property type="entry name" value="Calcium-transporting ATPase, cytoplasmic domain N"/>
    <property type="match status" value="1"/>
</dbReference>
<dbReference type="SFLD" id="SFLDF00027">
    <property type="entry name" value="p-type_atpase"/>
    <property type="match status" value="1"/>
</dbReference>
<dbReference type="CDD" id="cd02089">
    <property type="entry name" value="P-type_ATPase_Ca_prok"/>
    <property type="match status" value="1"/>
</dbReference>
<dbReference type="Gene3D" id="1.20.1110.10">
    <property type="entry name" value="Calcium-transporting ATPase, transmembrane domain"/>
    <property type="match status" value="1"/>
</dbReference>
<keyword evidence="11" id="KW-1278">Translocase</keyword>
<keyword evidence="8" id="KW-0547">Nucleotide-binding</keyword>
<protein>
    <recommendedName>
        <fullName evidence="3">P-type Ca(2+) transporter</fullName>
        <ecNumber evidence="3">7.2.2.10</ecNumber>
    </recommendedName>
</protein>
<dbReference type="InterPro" id="IPR023299">
    <property type="entry name" value="ATPase_P-typ_cyto_dom_N"/>
</dbReference>
<proteinExistence type="inferred from homology"/>
<dbReference type="STRING" id="140314.SAMN04488076_102175"/>
<feature type="transmembrane region" description="Helical" evidence="15">
    <location>
        <begin position="680"/>
        <end position="702"/>
    </location>
</feature>
<dbReference type="GO" id="GO:0140352">
    <property type="term" value="P:export from cell"/>
    <property type="evidence" value="ECO:0007669"/>
    <property type="project" value="UniProtKB-ARBA"/>
</dbReference>
<feature type="transmembrane region" description="Helical" evidence="15">
    <location>
        <begin position="708"/>
        <end position="727"/>
    </location>
</feature>
<dbReference type="GO" id="GO:0005388">
    <property type="term" value="F:P-type calcium transporter activity"/>
    <property type="evidence" value="ECO:0007669"/>
    <property type="project" value="UniProtKB-EC"/>
</dbReference>
<evidence type="ECO:0000256" key="2">
    <source>
        <dbReference type="ARBA" id="ARBA00005675"/>
    </source>
</evidence>
<feature type="transmembrane region" description="Helical" evidence="15">
    <location>
        <begin position="747"/>
        <end position="771"/>
    </location>
</feature>
<dbReference type="FunFam" id="3.40.50.1000:FF:000001">
    <property type="entry name" value="Phospholipid-transporting ATPase IC"/>
    <property type="match status" value="1"/>
</dbReference>
<feature type="transmembrane region" description="Helical" evidence="15">
    <location>
        <begin position="277"/>
        <end position="303"/>
    </location>
</feature>
<keyword evidence="18" id="KW-1185">Reference proteome</keyword>
<dbReference type="InterPro" id="IPR018303">
    <property type="entry name" value="ATPase_P-typ_P_site"/>
</dbReference>
<dbReference type="InterPro" id="IPR006068">
    <property type="entry name" value="ATPase_P-typ_cation-transptr_C"/>
</dbReference>
<feature type="domain" description="Cation-transporting P-type ATPase N-terminal" evidence="16">
    <location>
        <begin position="9"/>
        <end position="82"/>
    </location>
</feature>
<organism evidence="17 18">
    <name type="scientific">Trichococcus palustris</name>
    <dbReference type="NCBI Taxonomy" id="140314"/>
    <lineage>
        <taxon>Bacteria</taxon>
        <taxon>Bacillati</taxon>
        <taxon>Bacillota</taxon>
        <taxon>Bacilli</taxon>
        <taxon>Lactobacillales</taxon>
        <taxon>Carnobacteriaceae</taxon>
        <taxon>Trichococcus</taxon>
    </lineage>
</organism>
<feature type="transmembrane region" description="Helical" evidence="15">
    <location>
        <begin position="87"/>
        <end position="103"/>
    </location>
</feature>
<keyword evidence="5" id="KW-0406">Ion transport</keyword>
<evidence type="ECO:0000256" key="5">
    <source>
        <dbReference type="ARBA" id="ARBA00022568"/>
    </source>
</evidence>
<evidence type="ECO:0000256" key="12">
    <source>
        <dbReference type="ARBA" id="ARBA00022989"/>
    </source>
</evidence>
<keyword evidence="5" id="KW-0813">Transport</keyword>
<evidence type="ECO:0000313" key="17">
    <source>
        <dbReference type="EMBL" id="CZQ80767.1"/>
    </source>
</evidence>
<accession>A0A143Y3H8</accession>
<dbReference type="SFLD" id="SFLDG00002">
    <property type="entry name" value="C1.7:_P-type_atpase_like"/>
    <property type="match status" value="1"/>
</dbReference>
<dbReference type="InterPro" id="IPR004014">
    <property type="entry name" value="ATPase_P-typ_cation-transptr_N"/>
</dbReference>
<evidence type="ECO:0000256" key="3">
    <source>
        <dbReference type="ARBA" id="ARBA00012790"/>
    </source>
</evidence>
<dbReference type="PROSITE" id="PS00154">
    <property type="entry name" value="ATPASE_E1_E2"/>
    <property type="match status" value="1"/>
</dbReference>
<keyword evidence="6 15" id="KW-0812">Transmembrane</keyword>
<dbReference type="EC" id="7.2.2.10" evidence="3"/>
<dbReference type="InterPro" id="IPR008250">
    <property type="entry name" value="ATPase_P-typ_transduc_dom_A_sf"/>
</dbReference>
<dbReference type="FunFam" id="2.70.150.10:FF:000016">
    <property type="entry name" value="Calcium-transporting P-type ATPase putative"/>
    <property type="match status" value="1"/>
</dbReference>
<dbReference type="Pfam" id="PF13246">
    <property type="entry name" value="Cation_ATPase"/>
    <property type="match status" value="1"/>
</dbReference>
<sequence>MSKEQLNKAFFAQNEEEVFAELQTTKAGLSKEEAAKRLAEYGENVLEVGEKRSTLQKFLDQFKDFMIIVLLAAAIISGTVGHEIADAIIILAVVIINAALGVFQENKAEEAIEALKKMASPLANVRRGGEVVQIKSELLVPGDIIVLEAGDVVPADVRLYSVNSLKVEEAALTGESVPVEKDLLDVAEDAPLGDRKNMAFSSTNVTYGRAEGVVALTGMNTEVGNIAHMLQNAEEKKTPLQENQDQMGKSLTILILAIAIVMFIVGFGFNGRPWLDMLMVSISVAVAAIPEGLPAITTIILALGTQKMASRNALVRKLPAVETLGGTEVICSDKTGTLTQNKMTIEKVYYNGQVHDAHEAIDLSLPVMRIMNFANDTQVANDKSLIGDPTETAMVQYGLDKNFDLAGELAKMPRVAEVPFESDRKMASTIHTNGSKFYVATKGAPDELLKRCNFIVKNGVVSPMTAADREEILETNHSLAIQALRVLATAYKDIDALPAAMTSEAVEHDLVFAGLIGEIDPERPEAKLAIAEAKKAGIRTVMITGDHRDTAAAIATRLGILDGTMTAHSVITGAELNEISDDEFLKTVQNYSVYARVSPEHKVRIVKAWQDNGKVVAMTGDGVNDAPSLKQADIGIGMGITGTEVSKGASDMVLADDNFATIVHAVEEGRKVFANIQKAVQYLLSANLGEVLTLFIATLLGWTILEPIHLLWINLVTDVFPAIALGLEEAEKDVMEQAPRGRSSNFFSNGVFTSMIYQGIYEGGITLFVFWLATSYYGFDLHIAEAMAFLTLGFIQLAHAFNCKSVFKSMFSVNPLGNKPFNYAILLSLVLMLLVAFIPGLNTIFGIYDMTGQQWLIVVLAALSVIPFVEIAKAILRGVGYDKKVNGIK</sequence>
<dbReference type="Gene3D" id="3.40.50.1000">
    <property type="entry name" value="HAD superfamily/HAD-like"/>
    <property type="match status" value="1"/>
</dbReference>
<dbReference type="Pfam" id="PF00122">
    <property type="entry name" value="E1-E2_ATPase"/>
    <property type="match status" value="1"/>
</dbReference>
<dbReference type="SUPFAM" id="SSF56784">
    <property type="entry name" value="HAD-like"/>
    <property type="match status" value="1"/>
</dbReference>
<feature type="transmembrane region" description="Helical" evidence="15">
    <location>
        <begin position="823"/>
        <end position="848"/>
    </location>
</feature>
<evidence type="ECO:0000256" key="8">
    <source>
        <dbReference type="ARBA" id="ARBA00022741"/>
    </source>
</evidence>
<keyword evidence="13 15" id="KW-0472">Membrane</keyword>
<keyword evidence="4" id="KW-1003">Cell membrane</keyword>
<evidence type="ECO:0000256" key="10">
    <source>
        <dbReference type="ARBA" id="ARBA00022840"/>
    </source>
</evidence>
<dbReference type="PRINTS" id="PR00120">
    <property type="entry name" value="HATPASE"/>
</dbReference>
<dbReference type="InterPro" id="IPR059000">
    <property type="entry name" value="ATPase_P-type_domA"/>
</dbReference>
<dbReference type="InterPro" id="IPR036412">
    <property type="entry name" value="HAD-like_sf"/>
</dbReference>
<evidence type="ECO:0000313" key="18">
    <source>
        <dbReference type="Proteomes" id="UP000242754"/>
    </source>
</evidence>
<evidence type="ECO:0000256" key="7">
    <source>
        <dbReference type="ARBA" id="ARBA00022723"/>
    </source>
</evidence>
<evidence type="ECO:0000256" key="4">
    <source>
        <dbReference type="ARBA" id="ARBA00022475"/>
    </source>
</evidence>
<comment type="catalytic activity">
    <reaction evidence="14">
        <text>Ca(2+)(in) + ATP + H2O = Ca(2+)(out) + ADP + phosphate + H(+)</text>
        <dbReference type="Rhea" id="RHEA:18105"/>
        <dbReference type="ChEBI" id="CHEBI:15377"/>
        <dbReference type="ChEBI" id="CHEBI:15378"/>
        <dbReference type="ChEBI" id="CHEBI:29108"/>
        <dbReference type="ChEBI" id="CHEBI:30616"/>
        <dbReference type="ChEBI" id="CHEBI:43474"/>
        <dbReference type="ChEBI" id="CHEBI:456216"/>
        <dbReference type="EC" id="7.2.2.10"/>
    </reaction>
</comment>
<dbReference type="RefSeq" id="WP_087029883.1">
    <property type="nucleotide sequence ID" value="NZ_FJNE01000001.1"/>
</dbReference>
<dbReference type="PANTHER" id="PTHR42861">
    <property type="entry name" value="CALCIUM-TRANSPORTING ATPASE"/>
    <property type="match status" value="1"/>
</dbReference>
<dbReference type="NCBIfam" id="TIGR01494">
    <property type="entry name" value="ATPase_P-type"/>
    <property type="match status" value="2"/>
</dbReference>
<dbReference type="GO" id="GO:0005524">
    <property type="term" value="F:ATP binding"/>
    <property type="evidence" value="ECO:0007669"/>
    <property type="project" value="UniProtKB-KW"/>
</dbReference>
<dbReference type="SMART" id="SM00831">
    <property type="entry name" value="Cation_ATPase_N"/>
    <property type="match status" value="1"/>
</dbReference>
<dbReference type="SUPFAM" id="SSF81653">
    <property type="entry name" value="Calcium ATPase, transduction domain A"/>
    <property type="match status" value="1"/>
</dbReference>
<keyword evidence="5" id="KW-0109">Calcium transport</keyword>
<keyword evidence="12 15" id="KW-1133">Transmembrane helix</keyword>
<dbReference type="GO" id="GO:0046872">
    <property type="term" value="F:metal ion binding"/>
    <property type="evidence" value="ECO:0007669"/>
    <property type="project" value="UniProtKB-KW"/>
</dbReference>
<evidence type="ECO:0000256" key="14">
    <source>
        <dbReference type="ARBA" id="ARBA00048694"/>
    </source>
</evidence>
<dbReference type="InterPro" id="IPR044492">
    <property type="entry name" value="P_typ_ATPase_HD_dom"/>
</dbReference>
<keyword evidence="9" id="KW-0106">Calcium</keyword>
<dbReference type="InterPro" id="IPR023214">
    <property type="entry name" value="HAD_sf"/>
</dbReference>
<feature type="transmembrane region" description="Helical" evidence="15">
    <location>
        <begin position="783"/>
        <end position="802"/>
    </location>
</feature>
<evidence type="ECO:0000256" key="6">
    <source>
        <dbReference type="ARBA" id="ARBA00022692"/>
    </source>
</evidence>
<comment type="similarity">
    <text evidence="2">Belongs to the cation transport ATPase (P-type) (TC 3.A.3) family. Type IIA subfamily.</text>
</comment>
<gene>
    <name evidence="17" type="ORF">Tpal_117</name>
</gene>
<dbReference type="Pfam" id="PF00689">
    <property type="entry name" value="Cation_ATPase_C"/>
    <property type="match status" value="1"/>
</dbReference>
<reference evidence="17 18" key="1">
    <citation type="submission" date="2016-02" db="EMBL/GenBank/DDBJ databases">
        <authorList>
            <person name="Wen L."/>
            <person name="He K."/>
            <person name="Yang H."/>
        </authorList>
    </citation>
    <scope>NUCLEOTIDE SEQUENCE [LARGE SCALE GENOMIC DNA]</scope>
    <source>
        <strain evidence="17">Trichococcus palustris</strain>
    </source>
</reference>
<dbReference type="InterPro" id="IPR023298">
    <property type="entry name" value="ATPase_P-typ_TM_dom_sf"/>
</dbReference>
<dbReference type="AlphaFoldDB" id="A0A143Y3H8"/>
<feature type="transmembrane region" description="Helical" evidence="15">
    <location>
        <begin position="62"/>
        <end position="81"/>
    </location>
</feature>
<dbReference type="PRINTS" id="PR00119">
    <property type="entry name" value="CATATPASE"/>
</dbReference>
<evidence type="ECO:0000256" key="9">
    <source>
        <dbReference type="ARBA" id="ARBA00022837"/>
    </source>
</evidence>
<dbReference type="FunFam" id="3.40.50.1000:FF:000028">
    <property type="entry name" value="Calcium-transporting P-type ATPase, putative"/>
    <property type="match status" value="1"/>
</dbReference>
<evidence type="ECO:0000256" key="13">
    <source>
        <dbReference type="ARBA" id="ARBA00023136"/>
    </source>
</evidence>